<evidence type="ECO:0000313" key="3">
    <source>
        <dbReference type="Proteomes" id="UP000063965"/>
    </source>
</evidence>
<accession>A0ABN4HSB3</accession>
<evidence type="ECO:0000313" key="2">
    <source>
        <dbReference type="EMBL" id="AKQ33774.1"/>
    </source>
</evidence>
<proteinExistence type="predicted"/>
<evidence type="ECO:0008006" key="4">
    <source>
        <dbReference type="Google" id="ProtNLM"/>
    </source>
</evidence>
<dbReference type="EMBL" id="CP011126">
    <property type="protein sequence ID" value="AKQ33343.1"/>
    <property type="molecule type" value="Genomic_DNA"/>
</dbReference>
<protein>
    <recommendedName>
        <fullName evidence="4">Transposase</fullName>
    </recommendedName>
</protein>
<dbReference type="EMBL" id="CP011126">
    <property type="protein sequence ID" value="AKQ33774.1"/>
    <property type="molecule type" value="Genomic_DNA"/>
</dbReference>
<keyword evidence="3" id="KW-1185">Reference proteome</keyword>
<gene>
    <name evidence="1" type="ORF">CleRT_03830</name>
    <name evidence="2" type="ORF">CleRT_11210</name>
</gene>
<sequence>MIAQGKDEWVQLFLTYGGTSESIQALVLADYEPHYNSLEEIIYRSWGFGAFKNLKYDTIIIIQLLQKIDIQKVVILFVPEITRLKRNRIPLSL</sequence>
<reference evidence="2 3" key="1">
    <citation type="journal article" date="2015" name="Genome Biol. Evol.">
        <title>Distinctive Genome Reduction Rates Revealed by Genomic Analyses of Two Coxiella-Like Endosymbionts in Ticks.</title>
        <authorList>
            <person name="Gottlieb Y."/>
            <person name="Lalzar I."/>
            <person name="Klasson L."/>
        </authorList>
    </citation>
    <scope>NUCLEOTIDE SEQUENCE [LARGE SCALE GENOMIC DNA]</scope>
    <source>
        <strain evidence="2 3">CRt</strain>
    </source>
</reference>
<organism evidence="2 3">
    <name type="scientific">Candidatus Coxiella mudrowiae</name>
    <dbReference type="NCBI Taxonomy" id="2054173"/>
    <lineage>
        <taxon>Bacteria</taxon>
        <taxon>Pseudomonadati</taxon>
        <taxon>Pseudomonadota</taxon>
        <taxon>Gammaproteobacteria</taxon>
        <taxon>Legionellales</taxon>
        <taxon>Coxiellaceae</taxon>
        <taxon>Coxiella</taxon>
    </lineage>
</organism>
<dbReference type="Proteomes" id="UP000063965">
    <property type="component" value="Chromosome"/>
</dbReference>
<name>A0ABN4HSB3_9COXI</name>
<evidence type="ECO:0000313" key="1">
    <source>
        <dbReference type="EMBL" id="AKQ33343.1"/>
    </source>
</evidence>